<gene>
    <name evidence="2" type="ORF">NLJ89_g4081</name>
</gene>
<evidence type="ECO:0000256" key="1">
    <source>
        <dbReference type="SAM" id="MobiDB-lite"/>
    </source>
</evidence>
<feature type="region of interest" description="Disordered" evidence="1">
    <location>
        <begin position="334"/>
        <end position="355"/>
    </location>
</feature>
<accession>A0A9W8K957</accession>
<name>A0A9W8K957_9AGAR</name>
<dbReference type="Proteomes" id="UP001148786">
    <property type="component" value="Unassembled WGS sequence"/>
</dbReference>
<feature type="compositionally biased region" description="Basic residues" evidence="1">
    <location>
        <begin position="167"/>
        <end position="180"/>
    </location>
</feature>
<evidence type="ECO:0000313" key="3">
    <source>
        <dbReference type="Proteomes" id="UP001148786"/>
    </source>
</evidence>
<keyword evidence="3" id="KW-1185">Reference proteome</keyword>
<proteinExistence type="predicted"/>
<reference evidence="2" key="1">
    <citation type="submission" date="2022-07" db="EMBL/GenBank/DDBJ databases">
        <title>Genome Sequence of Agrocybe chaxingu.</title>
        <authorList>
            <person name="Buettner E."/>
        </authorList>
    </citation>
    <scope>NUCLEOTIDE SEQUENCE</scope>
    <source>
        <strain evidence="2">MP-N11</strain>
    </source>
</reference>
<dbReference type="EMBL" id="JANKHO010000325">
    <property type="protein sequence ID" value="KAJ3511475.1"/>
    <property type="molecule type" value="Genomic_DNA"/>
</dbReference>
<sequence length="537" mass="57906">MQDKLKALKVIAIPRSFLVPDRLSPVTGASLTVSYTEFRGTGPPTVTKLLGNPGDIYIYLHDESPKLYCKVSLTAWVEWSGPLSGLGAGIRHPTFSDYTLQCGVGSATEIEWVPNSVAEQKCTLGELDQGNLHMPLSLVEGSSRENVARVLRVRSARVVVTTVPKKRRQKITPASSKRRKLVDAGHQALQSGSSSCKLRGIPVNAKPVSEPSSQPNMFSEFPLSTTFASALNSGHTWNPVEPPPPRRLTAINLPTSLDEQLSTDPPPVDPTEKHAETRPEEKMQVDTPIGPLGQDGFNADEQATEGPSSGERVEPPLQDVTNTLESCSALLSSSVGCPSLQDSASSGPQHTESGQDVVLEDRTSTLSHPPAIILNQQTVTEYPSAAPKDESIVTTAPLDESHPASHTVNSVLEQAAVHEFAKVESVENRPHIKGIDSNTQAAKISTFEGPYEMISQDSDPNTVRSDLTPALATAVNVSSVADVPASTERYCFYIDPIRPPTEVQLCPSGKDVLAEASSSQLQTYRSWKQPNLVHQRP</sequence>
<comment type="caution">
    <text evidence="2">The sequence shown here is derived from an EMBL/GenBank/DDBJ whole genome shotgun (WGS) entry which is preliminary data.</text>
</comment>
<feature type="compositionally biased region" description="Polar residues" evidence="1">
    <location>
        <begin position="334"/>
        <end position="354"/>
    </location>
</feature>
<feature type="compositionally biased region" description="Basic and acidic residues" evidence="1">
    <location>
        <begin position="270"/>
        <end position="284"/>
    </location>
</feature>
<feature type="region of interest" description="Disordered" evidence="1">
    <location>
        <begin position="257"/>
        <end position="316"/>
    </location>
</feature>
<evidence type="ECO:0000313" key="2">
    <source>
        <dbReference type="EMBL" id="KAJ3511475.1"/>
    </source>
</evidence>
<protein>
    <submittedName>
        <fullName evidence="2">Uncharacterized protein</fullName>
    </submittedName>
</protein>
<feature type="region of interest" description="Disordered" evidence="1">
    <location>
        <begin position="167"/>
        <end position="198"/>
    </location>
</feature>
<organism evidence="2 3">
    <name type="scientific">Agrocybe chaxingu</name>
    <dbReference type="NCBI Taxonomy" id="84603"/>
    <lineage>
        <taxon>Eukaryota</taxon>
        <taxon>Fungi</taxon>
        <taxon>Dikarya</taxon>
        <taxon>Basidiomycota</taxon>
        <taxon>Agaricomycotina</taxon>
        <taxon>Agaricomycetes</taxon>
        <taxon>Agaricomycetidae</taxon>
        <taxon>Agaricales</taxon>
        <taxon>Agaricineae</taxon>
        <taxon>Strophariaceae</taxon>
        <taxon>Agrocybe</taxon>
    </lineage>
</organism>
<dbReference type="AlphaFoldDB" id="A0A9W8K957"/>
<dbReference type="OrthoDB" id="10641831at2759"/>